<comment type="subcellular location">
    <subcellularLocation>
        <location evidence="1">Cytoplasm</location>
        <location evidence="1">Cytosol</location>
    </subcellularLocation>
</comment>
<evidence type="ECO:0000313" key="11">
    <source>
        <dbReference type="EMBL" id="KAG0727176.1"/>
    </source>
</evidence>
<dbReference type="GO" id="GO:0005851">
    <property type="term" value="C:eukaryotic translation initiation factor 2B complex"/>
    <property type="evidence" value="ECO:0007669"/>
    <property type="project" value="TreeGrafter"/>
</dbReference>
<comment type="function">
    <text evidence="6">Acts as a component of the translation initiation factor 2B (eIF2B) complex, which catalyzes the exchange of GDP for GTP on eukaryotic initiation factor 2 (eIF2) gamma subunit. Its guanine nucleotide exchange factor activity is repressed when bound to eIF2 complex phosphorylated on the alpha subunit, thereby limiting the amount of methionyl-initiator methionine tRNA available to the ribosome and consequently global translation is repressed.</text>
</comment>
<comment type="caution">
    <text evidence="11">The sequence shown here is derived from an EMBL/GenBank/DDBJ whole genome shotgun (WGS) entry which is preliminary data.</text>
</comment>
<accession>A0A8J4YQK4</accession>
<dbReference type="OrthoDB" id="10249309at2759"/>
<sequence length="306" mass="34182">MKGYDISEYFQKLIENEMSPAIGAMMALTESLRRDESTTLQEFIEKMNEERDKLGHMDVSVVSVSSGSELFMRFITLAHQELEQAADFASCREILLRRGADFVTKMQESRKKIVRSSHNLIKDGMILLTHSRSRNVLAVMTEAVKQGRQFSVFVTESQPDNAGRRMAKDLQALGVACTVVLDAAVGYVMERVNAVMLGAEGVCENGGIINKIGSCNVATLAHMNNKPVYVLVESYKFIRKIPLNNSSLPKSYLHKASILNNETSLDLEHQHPLVDYTHPDNLTLLYTDLGVLPTSAVTEHLIKLYT</sequence>
<evidence type="ECO:0000256" key="3">
    <source>
        <dbReference type="ARBA" id="ARBA00022490"/>
    </source>
</evidence>
<dbReference type="GO" id="GO:0005085">
    <property type="term" value="F:guanyl-nucleotide exchange factor activity"/>
    <property type="evidence" value="ECO:0007669"/>
    <property type="project" value="TreeGrafter"/>
</dbReference>
<dbReference type="InterPro" id="IPR042529">
    <property type="entry name" value="IF_2B-like_C"/>
</dbReference>
<dbReference type="GO" id="GO:0003743">
    <property type="term" value="F:translation initiation factor activity"/>
    <property type="evidence" value="ECO:0007669"/>
    <property type="project" value="UniProtKB-KW"/>
</dbReference>
<dbReference type="InterPro" id="IPR000649">
    <property type="entry name" value="IF-2B-related"/>
</dbReference>
<evidence type="ECO:0000256" key="6">
    <source>
        <dbReference type="ARBA" id="ARBA00043898"/>
    </source>
</evidence>
<dbReference type="InterPro" id="IPR051501">
    <property type="entry name" value="eIF2B_alpha/beta/delta"/>
</dbReference>
<dbReference type="AlphaFoldDB" id="A0A8J4YQK4"/>
<evidence type="ECO:0000313" key="12">
    <source>
        <dbReference type="Proteomes" id="UP000770661"/>
    </source>
</evidence>
<keyword evidence="3" id="KW-0963">Cytoplasm</keyword>
<evidence type="ECO:0000256" key="5">
    <source>
        <dbReference type="ARBA" id="ARBA00022917"/>
    </source>
</evidence>
<protein>
    <recommendedName>
        <fullName evidence="7">Translation initiation factor eIF2B subunit alpha</fullName>
    </recommendedName>
    <alternativeName>
        <fullName evidence="8">eIF2B GDP-GTP exchange factor subunit alpha</fullName>
    </alternativeName>
</protein>
<keyword evidence="5" id="KW-0648">Protein biosynthesis</keyword>
<comment type="subunit">
    <text evidence="9">Component of the translation initiation factor 2B (eIF2B) complex which is a heterodecamer of two sets of five different subunits: alpha, beta, gamma, delta and epsilon. Subunits alpha, beta and delta comprise a regulatory subcomplex and subunits epsilon and gamma comprise a catalytic subcomplex. Within the complex, the hexameric regulatory complex resides at the center, with the two heterodimeric catalytic subcomplexes bound on opposite sides.</text>
</comment>
<dbReference type="Pfam" id="PF01008">
    <property type="entry name" value="IF-2B"/>
    <property type="match status" value="1"/>
</dbReference>
<evidence type="ECO:0000256" key="9">
    <source>
        <dbReference type="ARBA" id="ARBA00046432"/>
    </source>
</evidence>
<dbReference type="InterPro" id="IPR037171">
    <property type="entry name" value="NagB/RpiA_transferase-like"/>
</dbReference>
<name>A0A8J4YQK4_CHIOP</name>
<dbReference type="PANTHER" id="PTHR45860">
    <property type="entry name" value="TRANSLATION INITIATION FACTOR EIF-2B SUBUNIT ALPHA"/>
    <property type="match status" value="1"/>
</dbReference>
<evidence type="ECO:0000256" key="2">
    <source>
        <dbReference type="ARBA" id="ARBA00007251"/>
    </source>
</evidence>
<gene>
    <name evidence="11" type="primary">EIF2B1</name>
    <name evidence="11" type="ORF">GWK47_035207</name>
</gene>
<evidence type="ECO:0000256" key="7">
    <source>
        <dbReference type="ARBA" id="ARBA00044208"/>
    </source>
</evidence>
<comment type="similarity">
    <text evidence="2 10">Belongs to the eIF-2B alpha/beta/delta subunits family.</text>
</comment>
<reference evidence="11" key="1">
    <citation type="submission" date="2020-07" db="EMBL/GenBank/DDBJ databases">
        <title>The High-quality genome of the commercially important snow crab, Chionoecetes opilio.</title>
        <authorList>
            <person name="Jeong J.-H."/>
            <person name="Ryu S."/>
        </authorList>
    </citation>
    <scope>NUCLEOTIDE SEQUENCE</scope>
    <source>
        <strain evidence="11">MADBK_172401_WGS</strain>
        <tissue evidence="11">Digestive gland</tissue>
    </source>
</reference>
<dbReference type="SUPFAM" id="SSF100950">
    <property type="entry name" value="NagB/RpiA/CoA transferase-like"/>
    <property type="match status" value="1"/>
</dbReference>
<evidence type="ECO:0000256" key="1">
    <source>
        <dbReference type="ARBA" id="ARBA00004514"/>
    </source>
</evidence>
<evidence type="ECO:0000256" key="8">
    <source>
        <dbReference type="ARBA" id="ARBA00044236"/>
    </source>
</evidence>
<evidence type="ECO:0000256" key="10">
    <source>
        <dbReference type="RuleBase" id="RU003814"/>
    </source>
</evidence>
<proteinExistence type="inferred from homology"/>
<dbReference type="InterPro" id="IPR042528">
    <property type="entry name" value="elF-2B_alpha_N"/>
</dbReference>
<keyword evidence="12" id="KW-1185">Reference proteome</keyword>
<evidence type="ECO:0000256" key="4">
    <source>
        <dbReference type="ARBA" id="ARBA00022540"/>
    </source>
</evidence>
<organism evidence="11 12">
    <name type="scientific">Chionoecetes opilio</name>
    <name type="common">Atlantic snow crab</name>
    <name type="synonym">Cancer opilio</name>
    <dbReference type="NCBI Taxonomy" id="41210"/>
    <lineage>
        <taxon>Eukaryota</taxon>
        <taxon>Metazoa</taxon>
        <taxon>Ecdysozoa</taxon>
        <taxon>Arthropoda</taxon>
        <taxon>Crustacea</taxon>
        <taxon>Multicrustacea</taxon>
        <taxon>Malacostraca</taxon>
        <taxon>Eumalacostraca</taxon>
        <taxon>Eucarida</taxon>
        <taxon>Decapoda</taxon>
        <taxon>Pleocyemata</taxon>
        <taxon>Brachyura</taxon>
        <taxon>Eubrachyura</taxon>
        <taxon>Majoidea</taxon>
        <taxon>Majidae</taxon>
        <taxon>Chionoecetes</taxon>
    </lineage>
</organism>
<dbReference type="Gene3D" id="3.40.50.10470">
    <property type="entry name" value="Translation initiation factor eif-2b, domain 2"/>
    <property type="match status" value="1"/>
</dbReference>
<dbReference type="Gene3D" id="1.20.120.1070">
    <property type="entry name" value="Translation initiation factor eIF-2B, N-terminal domain"/>
    <property type="match status" value="1"/>
</dbReference>
<dbReference type="PANTHER" id="PTHR45860:SF1">
    <property type="entry name" value="TRANSLATION INITIATION FACTOR EIF-2B SUBUNIT ALPHA"/>
    <property type="match status" value="1"/>
</dbReference>
<keyword evidence="4 11" id="KW-0396">Initiation factor</keyword>
<dbReference type="GO" id="GO:0005829">
    <property type="term" value="C:cytosol"/>
    <property type="evidence" value="ECO:0007669"/>
    <property type="project" value="UniProtKB-SubCell"/>
</dbReference>
<dbReference type="Proteomes" id="UP000770661">
    <property type="component" value="Unassembled WGS sequence"/>
</dbReference>
<dbReference type="EMBL" id="JACEEZ010003656">
    <property type="protein sequence ID" value="KAG0727176.1"/>
    <property type="molecule type" value="Genomic_DNA"/>
</dbReference>